<evidence type="ECO:0000313" key="1">
    <source>
        <dbReference type="EMBL" id="PEH40610.1"/>
    </source>
</evidence>
<sequence>MDSGENMFDRINELVAKQGFTLKAWDDRYGKGVWAVCTPLPYHGEEICEASSDGDLDMIAATEYVLSTKWLPVVTARSIFEALGELEGLLGTFSADALSERASLWRQAVWDALEHFRDVRHSDGDFDELPAILSRTEAHTVSADRVTWKTASQVTTDDELAMDSFPHRGCFDVHSIRAIEPGGEGRIAFKHGPVGLAVVEYDSDDDIRVVLR</sequence>
<dbReference type="AlphaFoldDB" id="A0A2A7SBK8"/>
<reference evidence="2" key="1">
    <citation type="submission" date="2017-09" db="EMBL/GenBank/DDBJ databases">
        <title>FDA dAtabase for Regulatory Grade micrObial Sequences (FDA-ARGOS): Supporting development and validation of Infectious Disease Dx tests.</title>
        <authorList>
            <person name="Minogue T."/>
            <person name="Wolcott M."/>
            <person name="Wasieloski L."/>
            <person name="Aguilar W."/>
            <person name="Moore D."/>
            <person name="Tallon L."/>
            <person name="Sadzewicz L."/>
            <person name="Ott S."/>
            <person name="Zhao X."/>
            <person name="Nagaraj S."/>
            <person name="Vavikolanu K."/>
            <person name="Aluvathingal J."/>
            <person name="Nadendla S."/>
            <person name="Sichtig H."/>
        </authorList>
    </citation>
    <scope>NUCLEOTIDE SEQUENCE [LARGE SCALE GENOMIC DNA]</scope>
    <source>
        <strain evidence="2">FDAARGOS_390</strain>
    </source>
</reference>
<comment type="caution">
    <text evidence="1">The sequence shown here is derived from an EMBL/GenBank/DDBJ whole genome shotgun (WGS) entry which is preliminary data.</text>
</comment>
<proteinExistence type="predicted"/>
<gene>
    <name evidence="1" type="ORF">CRM94_16550</name>
</gene>
<dbReference type="Proteomes" id="UP000220629">
    <property type="component" value="Unassembled WGS sequence"/>
</dbReference>
<accession>A0A2A7SBK8</accession>
<dbReference type="EMBL" id="PDDY01000002">
    <property type="protein sequence ID" value="PEH40610.1"/>
    <property type="molecule type" value="Genomic_DNA"/>
</dbReference>
<name>A0A2A7SBK8_BURGA</name>
<organism evidence="1 2">
    <name type="scientific">Burkholderia gladioli</name>
    <name type="common">Pseudomonas marginata</name>
    <name type="synonym">Phytomonas marginata</name>
    <dbReference type="NCBI Taxonomy" id="28095"/>
    <lineage>
        <taxon>Bacteria</taxon>
        <taxon>Pseudomonadati</taxon>
        <taxon>Pseudomonadota</taxon>
        <taxon>Betaproteobacteria</taxon>
        <taxon>Burkholderiales</taxon>
        <taxon>Burkholderiaceae</taxon>
        <taxon>Burkholderia</taxon>
    </lineage>
</organism>
<evidence type="ECO:0000313" key="2">
    <source>
        <dbReference type="Proteomes" id="UP000220629"/>
    </source>
</evidence>
<protein>
    <submittedName>
        <fullName evidence="1">Uncharacterized protein</fullName>
    </submittedName>
</protein>